<dbReference type="EMBL" id="JANRMS010004485">
    <property type="protein sequence ID" value="KAJ3508444.1"/>
    <property type="molecule type" value="Genomic_DNA"/>
</dbReference>
<keyword evidence="2" id="KW-1185">Reference proteome</keyword>
<sequence length="524" mass="58985">MLNSVWKSPAELDHQLPGNHDNDNSLVSRLGLRNVVIFFSSRVRRGGSKLVLQVAVLFLTTFILFGLLPERLLGGGLYKSMLFSRPESLPEPNLRIVVFGSSDIEGSAADDSQLRRTWTEELCDELNCTSHISLVPSGFPNRGLVNSGLYEEALQGLVNITRDTDISEKPALDYSYLAEQYPPPLPALDLSAQVQEFLAMTPSEDTPSETLWIFTFGTWEIWNMAAMPRDISEPLIISMIDDIFTQAELLYRKSLDPTSIAYSDFWTNATESQVKELTDPKAIDNVDKRRFESFRVLIPTLFDISLTPGWRGRAKPPVPNNLAEQTRNAAELTRYWNMETKYAIAEWKQKATQKPEEAEGEKSEESARAKRDEDVEDADKGNNPQKANETEKPTSEQVILAPYPMRNGFQPDPAKRLLDALTEEEMQRSDLVDSQGRGTLLHNDSMHFPDVWIPCIKGNTDDLTVDTDMMTAECQVPDDHLFYDSFTISDRAAKGLAKVVAEQILENMFDRSTKSSWLFGGGRS</sequence>
<gene>
    <name evidence="1" type="ORF">NM208_g15821</name>
</gene>
<organism evidence="1 2">
    <name type="scientific">Fusarium decemcellulare</name>
    <dbReference type="NCBI Taxonomy" id="57161"/>
    <lineage>
        <taxon>Eukaryota</taxon>
        <taxon>Fungi</taxon>
        <taxon>Dikarya</taxon>
        <taxon>Ascomycota</taxon>
        <taxon>Pezizomycotina</taxon>
        <taxon>Sordariomycetes</taxon>
        <taxon>Hypocreomycetidae</taxon>
        <taxon>Hypocreales</taxon>
        <taxon>Nectriaceae</taxon>
        <taxon>Fusarium</taxon>
        <taxon>Fusarium decemcellulare species complex</taxon>
    </lineage>
</organism>
<dbReference type="Proteomes" id="UP001148629">
    <property type="component" value="Unassembled WGS sequence"/>
</dbReference>
<accession>A0ACC1RCH6</accession>
<name>A0ACC1RCH6_9HYPO</name>
<comment type="caution">
    <text evidence="1">The sequence shown here is derived from an EMBL/GenBank/DDBJ whole genome shotgun (WGS) entry which is preliminary data.</text>
</comment>
<evidence type="ECO:0000313" key="2">
    <source>
        <dbReference type="Proteomes" id="UP001148629"/>
    </source>
</evidence>
<evidence type="ECO:0000313" key="1">
    <source>
        <dbReference type="EMBL" id="KAJ3508444.1"/>
    </source>
</evidence>
<proteinExistence type="predicted"/>
<reference evidence="1" key="1">
    <citation type="submission" date="2022-08" db="EMBL/GenBank/DDBJ databases">
        <title>Genome Sequence of Fusarium decemcellulare.</title>
        <authorList>
            <person name="Buettner E."/>
        </authorList>
    </citation>
    <scope>NUCLEOTIDE SEQUENCE</scope>
    <source>
        <strain evidence="1">Babe19</strain>
    </source>
</reference>
<protein>
    <submittedName>
        <fullName evidence="1">Uncharacterized protein</fullName>
    </submittedName>
</protein>